<dbReference type="AlphaFoldDB" id="J3N8N0"/>
<proteinExistence type="predicted"/>
<name>J3N8N0_ORYBR</name>
<sequence length="56" mass="6431">FIICVNDVTAMVMLDYLCECLCFVLECQTCASMLMLCLSDSSVLMVYIHCLFFFLK</sequence>
<keyword evidence="1" id="KW-0812">Transmembrane</keyword>
<evidence type="ECO:0000313" key="2">
    <source>
        <dbReference type="EnsemblPlants" id="OB11G21660.1"/>
    </source>
</evidence>
<accession>J3N8N0</accession>
<keyword evidence="1" id="KW-0472">Membrane</keyword>
<reference evidence="2" key="2">
    <citation type="submission" date="2013-04" db="UniProtKB">
        <authorList>
            <consortium name="EnsemblPlants"/>
        </authorList>
    </citation>
    <scope>IDENTIFICATION</scope>
</reference>
<organism evidence="2">
    <name type="scientific">Oryza brachyantha</name>
    <name type="common">malo sina</name>
    <dbReference type="NCBI Taxonomy" id="4533"/>
    <lineage>
        <taxon>Eukaryota</taxon>
        <taxon>Viridiplantae</taxon>
        <taxon>Streptophyta</taxon>
        <taxon>Embryophyta</taxon>
        <taxon>Tracheophyta</taxon>
        <taxon>Spermatophyta</taxon>
        <taxon>Magnoliopsida</taxon>
        <taxon>Liliopsida</taxon>
        <taxon>Poales</taxon>
        <taxon>Poaceae</taxon>
        <taxon>BOP clade</taxon>
        <taxon>Oryzoideae</taxon>
        <taxon>Oryzeae</taxon>
        <taxon>Oryzinae</taxon>
        <taxon>Oryza</taxon>
    </lineage>
</organism>
<dbReference type="HOGENOM" id="CLU_3020471_0_0_1"/>
<protein>
    <submittedName>
        <fullName evidence="2">Uncharacterized protein</fullName>
    </submittedName>
</protein>
<feature type="transmembrane region" description="Helical" evidence="1">
    <location>
        <begin position="33"/>
        <end position="55"/>
    </location>
</feature>
<keyword evidence="1" id="KW-1133">Transmembrane helix</keyword>
<evidence type="ECO:0000313" key="3">
    <source>
        <dbReference type="Proteomes" id="UP000006038"/>
    </source>
</evidence>
<dbReference type="Gramene" id="OB11G21660.1">
    <property type="protein sequence ID" value="OB11G21660.1"/>
    <property type="gene ID" value="OB11G21660"/>
</dbReference>
<keyword evidence="3" id="KW-1185">Reference proteome</keyword>
<dbReference type="Proteomes" id="UP000006038">
    <property type="component" value="Chromosome 11"/>
</dbReference>
<evidence type="ECO:0000256" key="1">
    <source>
        <dbReference type="SAM" id="Phobius"/>
    </source>
</evidence>
<dbReference type="EnsemblPlants" id="OB11G21660.1">
    <property type="protein sequence ID" value="OB11G21660.1"/>
    <property type="gene ID" value="OB11G21660"/>
</dbReference>
<reference evidence="2" key="1">
    <citation type="journal article" date="2013" name="Nat. Commun.">
        <title>Whole-genome sequencing of Oryza brachyantha reveals mechanisms underlying Oryza genome evolution.</title>
        <authorList>
            <person name="Chen J."/>
            <person name="Huang Q."/>
            <person name="Gao D."/>
            <person name="Wang J."/>
            <person name="Lang Y."/>
            <person name="Liu T."/>
            <person name="Li B."/>
            <person name="Bai Z."/>
            <person name="Luis Goicoechea J."/>
            <person name="Liang C."/>
            <person name="Chen C."/>
            <person name="Zhang W."/>
            <person name="Sun S."/>
            <person name="Liao Y."/>
            <person name="Zhang X."/>
            <person name="Yang L."/>
            <person name="Song C."/>
            <person name="Wang M."/>
            <person name="Shi J."/>
            <person name="Liu G."/>
            <person name="Liu J."/>
            <person name="Zhou H."/>
            <person name="Zhou W."/>
            <person name="Yu Q."/>
            <person name="An N."/>
            <person name="Chen Y."/>
            <person name="Cai Q."/>
            <person name="Wang B."/>
            <person name="Liu B."/>
            <person name="Min J."/>
            <person name="Huang Y."/>
            <person name="Wu H."/>
            <person name="Li Z."/>
            <person name="Zhang Y."/>
            <person name="Yin Y."/>
            <person name="Song W."/>
            <person name="Jiang J."/>
            <person name="Jackson S.A."/>
            <person name="Wing R.A."/>
            <person name="Wang J."/>
            <person name="Chen M."/>
        </authorList>
    </citation>
    <scope>NUCLEOTIDE SEQUENCE [LARGE SCALE GENOMIC DNA]</scope>
    <source>
        <strain evidence="2">cv. IRGC 101232</strain>
    </source>
</reference>